<evidence type="ECO:0000313" key="2">
    <source>
        <dbReference type="EMBL" id="GAA4639654.1"/>
    </source>
</evidence>
<accession>A0ABP8UTK6</accession>
<reference evidence="3" key="1">
    <citation type="journal article" date="2019" name="Int. J. Syst. Evol. Microbiol.">
        <title>The Global Catalogue of Microorganisms (GCM) 10K type strain sequencing project: providing services to taxonomists for standard genome sequencing and annotation.</title>
        <authorList>
            <consortium name="The Broad Institute Genomics Platform"/>
            <consortium name="The Broad Institute Genome Sequencing Center for Infectious Disease"/>
            <person name="Wu L."/>
            <person name="Ma J."/>
        </authorList>
    </citation>
    <scope>NUCLEOTIDE SEQUENCE [LARGE SCALE GENOMIC DNA]</scope>
    <source>
        <strain evidence="3">JCM 17939</strain>
    </source>
</reference>
<evidence type="ECO:0000313" key="3">
    <source>
        <dbReference type="Proteomes" id="UP001501442"/>
    </source>
</evidence>
<dbReference type="EMBL" id="BAABHK010000028">
    <property type="protein sequence ID" value="GAA4639654.1"/>
    <property type="molecule type" value="Genomic_DNA"/>
</dbReference>
<organism evidence="2 3">
    <name type="scientific">Actinoallomurus vinaceus</name>
    <dbReference type="NCBI Taxonomy" id="1080074"/>
    <lineage>
        <taxon>Bacteria</taxon>
        <taxon>Bacillati</taxon>
        <taxon>Actinomycetota</taxon>
        <taxon>Actinomycetes</taxon>
        <taxon>Streptosporangiales</taxon>
        <taxon>Thermomonosporaceae</taxon>
        <taxon>Actinoallomurus</taxon>
    </lineage>
</organism>
<keyword evidence="3" id="KW-1185">Reference proteome</keyword>
<dbReference type="Proteomes" id="UP001501442">
    <property type="component" value="Unassembled WGS sequence"/>
</dbReference>
<sequence length="315" mass="32529">MRLLRAELRKLDRPLLYGVTFASALFCVLLAVTGASNARQGAQEAVPIPSCATMGVQEGPPCTAAQKRMRVRITVLRMRHLAIATHTAAQLNPAAAGAETAGLMASLPGVLALSLLAGGHIGGEWSGRTLKSVLTACGHRWRVLAAKLVSLWLAGAALIGACWAALAVAGPVLVRAYRLPDPHETVAEAVRWSGAQAGRALLVLAVFSAVSLLAAVVTRSTIGTTATTAGTFIVMLALAALPGTGRWTPATWVQGWMGFAAGQGSITALPDNFWSRFITAGGAEPGRLFGLTGLAATFLACATVAVVLFRSADVT</sequence>
<feature type="transmembrane region" description="Helical" evidence="1">
    <location>
        <begin position="197"/>
        <end position="217"/>
    </location>
</feature>
<feature type="transmembrane region" description="Helical" evidence="1">
    <location>
        <begin position="15"/>
        <end position="35"/>
    </location>
</feature>
<feature type="transmembrane region" description="Helical" evidence="1">
    <location>
        <begin position="288"/>
        <end position="309"/>
    </location>
</feature>
<proteinExistence type="predicted"/>
<evidence type="ECO:0008006" key="4">
    <source>
        <dbReference type="Google" id="ProtNLM"/>
    </source>
</evidence>
<gene>
    <name evidence="2" type="ORF">GCM10023196_102130</name>
</gene>
<protein>
    <recommendedName>
        <fullName evidence="4">ABC transporter permease</fullName>
    </recommendedName>
</protein>
<feature type="transmembrane region" description="Helical" evidence="1">
    <location>
        <begin position="149"/>
        <end position="177"/>
    </location>
</feature>
<name>A0ABP8UTK6_9ACTN</name>
<dbReference type="RefSeq" id="WP_345443156.1">
    <property type="nucleotide sequence ID" value="NZ_BAABHK010000028.1"/>
</dbReference>
<keyword evidence="1" id="KW-1133">Transmembrane helix</keyword>
<comment type="caution">
    <text evidence="2">The sequence shown here is derived from an EMBL/GenBank/DDBJ whole genome shotgun (WGS) entry which is preliminary data.</text>
</comment>
<evidence type="ECO:0000256" key="1">
    <source>
        <dbReference type="SAM" id="Phobius"/>
    </source>
</evidence>
<feature type="transmembrane region" description="Helical" evidence="1">
    <location>
        <begin position="229"/>
        <end position="247"/>
    </location>
</feature>
<keyword evidence="1" id="KW-0472">Membrane</keyword>
<keyword evidence="1" id="KW-0812">Transmembrane</keyword>